<evidence type="ECO:0000256" key="1">
    <source>
        <dbReference type="SAM" id="MobiDB-lite"/>
    </source>
</evidence>
<keyword evidence="3" id="KW-1185">Reference proteome</keyword>
<accession>A0AAC9MYL1</accession>
<name>A0AAC9MYL1_9PSEU</name>
<dbReference type="AlphaFoldDB" id="A0AAC9MYL1"/>
<organism evidence="2 3">
    <name type="scientific">Actinoalloteichus hymeniacidonis</name>
    <dbReference type="NCBI Taxonomy" id="340345"/>
    <lineage>
        <taxon>Bacteria</taxon>
        <taxon>Bacillati</taxon>
        <taxon>Actinomycetota</taxon>
        <taxon>Actinomycetes</taxon>
        <taxon>Pseudonocardiales</taxon>
        <taxon>Pseudonocardiaceae</taxon>
        <taxon>Actinoalloteichus</taxon>
    </lineage>
</organism>
<sequence>MIAVRSGVQVTSPRSTATRLPADETPTHEDNAATKLRNRRPSKSNAQSVRRGAGSETEMEPGTAADASRRWAGRFRRLEHRRDEGYSSVSVAVCGAVLVPVDEWVRLLRCAQCFPKAADA</sequence>
<dbReference type="EMBL" id="CP014859">
    <property type="protein sequence ID" value="AOS63405.1"/>
    <property type="molecule type" value="Genomic_DNA"/>
</dbReference>
<feature type="region of interest" description="Disordered" evidence="1">
    <location>
        <begin position="1"/>
        <end position="70"/>
    </location>
</feature>
<feature type="compositionally biased region" description="Basic and acidic residues" evidence="1">
    <location>
        <begin position="21"/>
        <end position="32"/>
    </location>
</feature>
<evidence type="ECO:0000313" key="2">
    <source>
        <dbReference type="EMBL" id="AOS63405.1"/>
    </source>
</evidence>
<dbReference type="KEGG" id="ahm:TL08_12955"/>
<evidence type="ECO:0000313" key="3">
    <source>
        <dbReference type="Proteomes" id="UP000095210"/>
    </source>
</evidence>
<feature type="compositionally biased region" description="Polar residues" evidence="1">
    <location>
        <begin position="8"/>
        <end position="18"/>
    </location>
</feature>
<reference evidence="3" key="1">
    <citation type="submission" date="2016-03" db="EMBL/GenBank/DDBJ databases">
        <title>Complete genome sequence of the type strain Actinoalloteichus hymeniacidonis DSM 45092.</title>
        <authorList>
            <person name="Schaffert L."/>
            <person name="Albersmeier A."/>
            <person name="Winkler A."/>
            <person name="Kalinowski J."/>
            <person name="Zotchev S."/>
            <person name="Ruckert C."/>
        </authorList>
    </citation>
    <scope>NUCLEOTIDE SEQUENCE [LARGE SCALE GENOMIC DNA]</scope>
    <source>
        <strain evidence="3">HPA177(T) (DSM 45092(T))</strain>
    </source>
</reference>
<protein>
    <submittedName>
        <fullName evidence="2">Uncharacterized protein</fullName>
    </submittedName>
</protein>
<proteinExistence type="predicted"/>
<gene>
    <name evidence="2" type="ORF">TL08_12955</name>
</gene>
<dbReference type="Proteomes" id="UP000095210">
    <property type="component" value="Chromosome"/>
</dbReference>